<dbReference type="OrthoDB" id="9801424at2"/>
<comment type="caution">
    <text evidence="7">The sequence shown here is derived from an EMBL/GenBank/DDBJ whole genome shotgun (WGS) entry which is preliminary data.</text>
</comment>
<dbReference type="EMBL" id="BJNF01000015">
    <property type="protein sequence ID" value="GEC14689.1"/>
    <property type="molecule type" value="Genomic_DNA"/>
</dbReference>
<dbReference type="GO" id="GO:0051536">
    <property type="term" value="F:iron-sulfur cluster binding"/>
    <property type="evidence" value="ECO:0007669"/>
    <property type="project" value="UniProtKB-KW"/>
</dbReference>
<organism evidence="7 8">
    <name type="scientific">Nitrobacter winogradskyi</name>
    <name type="common">Nitrobacter agilis</name>
    <dbReference type="NCBI Taxonomy" id="913"/>
    <lineage>
        <taxon>Bacteria</taxon>
        <taxon>Pseudomonadati</taxon>
        <taxon>Pseudomonadota</taxon>
        <taxon>Alphaproteobacteria</taxon>
        <taxon>Hyphomicrobiales</taxon>
        <taxon>Nitrobacteraceae</taxon>
        <taxon>Nitrobacter</taxon>
    </lineage>
</organism>
<dbReference type="InterPro" id="IPR051198">
    <property type="entry name" value="BchE-like"/>
</dbReference>
<dbReference type="InterPro" id="IPR058240">
    <property type="entry name" value="rSAM_sf"/>
</dbReference>
<evidence type="ECO:0000256" key="3">
    <source>
        <dbReference type="ARBA" id="ARBA00022723"/>
    </source>
</evidence>
<dbReference type="SFLD" id="SFLDG01123">
    <property type="entry name" value="methyltransferase_(Class_B)"/>
    <property type="match status" value="1"/>
</dbReference>
<keyword evidence="2" id="KW-0949">S-adenosyl-L-methionine</keyword>
<evidence type="ECO:0000256" key="4">
    <source>
        <dbReference type="ARBA" id="ARBA00023004"/>
    </source>
</evidence>
<dbReference type="InterPro" id="IPR034530">
    <property type="entry name" value="HpnP-like"/>
</dbReference>
<dbReference type="RefSeq" id="WP_141382451.1">
    <property type="nucleotide sequence ID" value="NZ_BJNF01000015.1"/>
</dbReference>
<feature type="domain" description="Radical SAM core" evidence="6">
    <location>
        <begin position="173"/>
        <end position="408"/>
    </location>
</feature>
<sequence length="553" mass="63284">MRGVGQHGVRRILCVFPRYTSSFGTFEHAYPLTGGVQAFMPPQGLLLIAAYLPADWKVRFIDENIRFATDEDFEWAEAVFVSGMHIQRQQMNDICRRAHAFNLSVALGGPSVSACPDYYPSFDYLHVGELGDATDELIERLARDPARPAAQVVLKTADRLDMDKFPIPAYELADIKHYFLGSIQYSSGCPYQCEFCDIPGLYGRNPRLKTPGQITRELDKLLECGISGSVYFVDDNFIGNRKAALELLPHLIEWQKKTGYVLRFSCEATLNIAKRPEILSQMREAFFATIFCGIETPDPVALKAMHKDHNMMVPIMEAIRTLNDYGMEVVSGIILGLDTDKPETGEHLLEFIDHSRIPLLTINLLQALPKTPLWDRLKRENRLIEDDSRDSNVDFRLPYDHVVATWRDCMGRAYEPEKLLERYEYQIRETYPKRIQPRTRQQRSWRNIKLGLTMLRNIFWKVGARGDYRRVFWKFALRRLARGEIEYLISSVLVAHHLIMFARSASRGKTNASYYSLKLRESAETAVPTEHKAAATVPTLLADRPSGQRVTPV</sequence>
<evidence type="ECO:0000313" key="8">
    <source>
        <dbReference type="Proteomes" id="UP000318825"/>
    </source>
</evidence>
<keyword evidence="3" id="KW-0479">Metal-binding</keyword>
<dbReference type="GO" id="GO:0003824">
    <property type="term" value="F:catalytic activity"/>
    <property type="evidence" value="ECO:0007669"/>
    <property type="project" value="InterPro"/>
</dbReference>
<dbReference type="PANTHER" id="PTHR43409:SF9">
    <property type="entry name" value="BLR2995 PROTEIN"/>
    <property type="match status" value="1"/>
</dbReference>
<dbReference type="Pfam" id="PF13282">
    <property type="entry name" value="DUF4070"/>
    <property type="match status" value="1"/>
</dbReference>
<name>A0A4Y3W9Y0_NITWI</name>
<dbReference type="SMART" id="SM00729">
    <property type="entry name" value="Elp3"/>
    <property type="match status" value="1"/>
</dbReference>
<dbReference type="Proteomes" id="UP000318825">
    <property type="component" value="Unassembled WGS sequence"/>
</dbReference>
<dbReference type="SUPFAM" id="SSF102114">
    <property type="entry name" value="Radical SAM enzymes"/>
    <property type="match status" value="1"/>
</dbReference>
<dbReference type="AlphaFoldDB" id="A0A4Y3W9Y0"/>
<keyword evidence="4" id="KW-0408">Iron</keyword>
<dbReference type="InterPro" id="IPR007197">
    <property type="entry name" value="rSAM"/>
</dbReference>
<reference evidence="7 8" key="1">
    <citation type="submission" date="2019-06" db="EMBL/GenBank/DDBJ databases">
        <title>Whole genome shotgun sequence of Nitrobacter winogradskyi NBRC 14297.</title>
        <authorList>
            <person name="Hosoyama A."/>
            <person name="Uohara A."/>
            <person name="Ohji S."/>
            <person name="Ichikawa N."/>
        </authorList>
    </citation>
    <scope>NUCLEOTIDE SEQUENCE [LARGE SCALE GENOMIC DNA]</scope>
    <source>
        <strain evidence="7 8">NBRC 14297</strain>
    </source>
</reference>
<proteinExistence type="predicted"/>
<evidence type="ECO:0000256" key="1">
    <source>
        <dbReference type="ARBA" id="ARBA00001966"/>
    </source>
</evidence>
<evidence type="ECO:0000259" key="6">
    <source>
        <dbReference type="PROSITE" id="PS51918"/>
    </source>
</evidence>
<protein>
    <submittedName>
        <fullName evidence="7">B12-binding domain-containing radical SAM protein</fullName>
    </submittedName>
</protein>
<dbReference type="InterPro" id="IPR013785">
    <property type="entry name" value="Aldolase_TIM"/>
</dbReference>
<dbReference type="Gene3D" id="3.20.20.70">
    <property type="entry name" value="Aldolase class I"/>
    <property type="match status" value="1"/>
</dbReference>
<dbReference type="GO" id="GO:0046872">
    <property type="term" value="F:metal ion binding"/>
    <property type="evidence" value="ECO:0007669"/>
    <property type="project" value="UniProtKB-KW"/>
</dbReference>
<comment type="cofactor">
    <cofactor evidence="1">
        <name>[4Fe-4S] cluster</name>
        <dbReference type="ChEBI" id="CHEBI:49883"/>
    </cofactor>
</comment>
<dbReference type="InterPro" id="IPR034466">
    <property type="entry name" value="Methyltransferase_Class_B"/>
</dbReference>
<gene>
    <name evidence="7" type="ORF">NWI01_05810</name>
</gene>
<dbReference type="SFLD" id="SFLDF00303">
    <property type="entry name" value="hopanoid_C2-methyltransferase"/>
    <property type="match status" value="1"/>
</dbReference>
<dbReference type="InterPro" id="IPR025274">
    <property type="entry name" value="DUF4070"/>
</dbReference>
<accession>A0A4Y3W9Y0</accession>
<dbReference type="Pfam" id="PF04055">
    <property type="entry name" value="Radical_SAM"/>
    <property type="match status" value="1"/>
</dbReference>
<dbReference type="GO" id="GO:0005829">
    <property type="term" value="C:cytosol"/>
    <property type="evidence" value="ECO:0007669"/>
    <property type="project" value="TreeGrafter"/>
</dbReference>
<evidence type="ECO:0000313" key="7">
    <source>
        <dbReference type="EMBL" id="GEC14689.1"/>
    </source>
</evidence>
<evidence type="ECO:0000256" key="5">
    <source>
        <dbReference type="ARBA" id="ARBA00023014"/>
    </source>
</evidence>
<evidence type="ECO:0000256" key="2">
    <source>
        <dbReference type="ARBA" id="ARBA00022691"/>
    </source>
</evidence>
<dbReference type="PROSITE" id="PS51918">
    <property type="entry name" value="RADICAL_SAM"/>
    <property type="match status" value="1"/>
</dbReference>
<keyword evidence="5" id="KW-0411">Iron-sulfur</keyword>
<dbReference type="PANTHER" id="PTHR43409">
    <property type="entry name" value="ANAEROBIC MAGNESIUM-PROTOPORPHYRIN IX MONOMETHYL ESTER CYCLASE-RELATED"/>
    <property type="match status" value="1"/>
</dbReference>
<dbReference type="InterPro" id="IPR006638">
    <property type="entry name" value="Elp3/MiaA/NifB-like_rSAM"/>
</dbReference>
<dbReference type="SFLD" id="SFLDS00029">
    <property type="entry name" value="Radical_SAM"/>
    <property type="match status" value="1"/>
</dbReference>
<dbReference type="SFLD" id="SFLDG01082">
    <property type="entry name" value="B12-binding_domain_containing"/>
    <property type="match status" value="1"/>
</dbReference>